<keyword evidence="2" id="KW-0812">Transmembrane</keyword>
<dbReference type="EMBL" id="CAUJNA010000152">
    <property type="protein sequence ID" value="CAJ1372686.1"/>
    <property type="molecule type" value="Genomic_DNA"/>
</dbReference>
<feature type="region of interest" description="Disordered" evidence="1">
    <location>
        <begin position="97"/>
        <end position="119"/>
    </location>
</feature>
<dbReference type="Proteomes" id="UP001178507">
    <property type="component" value="Unassembled WGS sequence"/>
</dbReference>
<keyword evidence="4" id="KW-1185">Reference proteome</keyword>
<organism evidence="3 4">
    <name type="scientific">Effrenium voratum</name>
    <dbReference type="NCBI Taxonomy" id="2562239"/>
    <lineage>
        <taxon>Eukaryota</taxon>
        <taxon>Sar</taxon>
        <taxon>Alveolata</taxon>
        <taxon>Dinophyceae</taxon>
        <taxon>Suessiales</taxon>
        <taxon>Symbiodiniaceae</taxon>
        <taxon>Effrenium</taxon>
    </lineage>
</organism>
<keyword evidence="2" id="KW-1133">Transmembrane helix</keyword>
<evidence type="ECO:0000256" key="1">
    <source>
        <dbReference type="SAM" id="MobiDB-lite"/>
    </source>
</evidence>
<sequence>MGCRCKRQWKRCTGLLQNDCLRWHGCGESGSYGWCQVESGCRNTWDYCVGQGEQEDPKVEMASETPAVLLRICLFLGVALLAASAVLWMCKFRMPPRPQPPALMDPPAVELRTQRRQSH</sequence>
<evidence type="ECO:0000313" key="3">
    <source>
        <dbReference type="EMBL" id="CAJ1372686.1"/>
    </source>
</evidence>
<comment type="caution">
    <text evidence="3">The sequence shown here is derived from an EMBL/GenBank/DDBJ whole genome shotgun (WGS) entry which is preliminary data.</text>
</comment>
<gene>
    <name evidence="3" type="ORF">EVOR1521_LOCUS2710</name>
</gene>
<protein>
    <submittedName>
        <fullName evidence="3">Uncharacterized protein</fullName>
    </submittedName>
</protein>
<dbReference type="AlphaFoldDB" id="A0AA36HP11"/>
<accession>A0AA36HP11</accession>
<proteinExistence type="predicted"/>
<reference evidence="3" key="1">
    <citation type="submission" date="2023-08" db="EMBL/GenBank/DDBJ databases">
        <authorList>
            <person name="Chen Y."/>
            <person name="Shah S."/>
            <person name="Dougan E. K."/>
            <person name="Thang M."/>
            <person name="Chan C."/>
        </authorList>
    </citation>
    <scope>NUCLEOTIDE SEQUENCE</scope>
</reference>
<name>A0AA36HP11_9DINO</name>
<feature type="transmembrane region" description="Helical" evidence="2">
    <location>
        <begin position="68"/>
        <end position="90"/>
    </location>
</feature>
<evidence type="ECO:0000256" key="2">
    <source>
        <dbReference type="SAM" id="Phobius"/>
    </source>
</evidence>
<evidence type="ECO:0000313" key="4">
    <source>
        <dbReference type="Proteomes" id="UP001178507"/>
    </source>
</evidence>
<keyword evidence="2" id="KW-0472">Membrane</keyword>